<dbReference type="Gene3D" id="2.30.40.10">
    <property type="entry name" value="Urease, subunit C, domain 1"/>
    <property type="match status" value="1"/>
</dbReference>
<dbReference type="Proteomes" id="UP000321820">
    <property type="component" value="Chromosome"/>
</dbReference>
<feature type="chain" id="PRO_5023010084" evidence="1">
    <location>
        <begin position="23"/>
        <end position="460"/>
    </location>
</feature>
<dbReference type="InterPro" id="IPR011059">
    <property type="entry name" value="Metal-dep_hydrolase_composite"/>
</dbReference>
<accession>A0A5B9E7S4</accession>
<dbReference type="OrthoDB" id="9797498at2"/>
<gene>
    <name evidence="3" type="ORF">FTW19_00800</name>
</gene>
<dbReference type="Pfam" id="PF01979">
    <property type="entry name" value="Amidohydro_1"/>
    <property type="match status" value="1"/>
</dbReference>
<dbReference type="AlphaFoldDB" id="A0A5B9E7S4"/>
<reference evidence="3 4" key="1">
    <citation type="submission" date="2019-08" db="EMBL/GenBank/DDBJ databases">
        <title>Complete genome sequence of Terriglobus albidus strain ORNL.</title>
        <authorList>
            <person name="Podar M."/>
        </authorList>
    </citation>
    <scope>NUCLEOTIDE SEQUENCE [LARGE SCALE GENOMIC DNA]</scope>
    <source>
        <strain evidence="3 4">ORNL</strain>
    </source>
</reference>
<evidence type="ECO:0000313" key="4">
    <source>
        <dbReference type="Proteomes" id="UP000321820"/>
    </source>
</evidence>
<evidence type="ECO:0000256" key="1">
    <source>
        <dbReference type="SAM" id="SignalP"/>
    </source>
</evidence>
<evidence type="ECO:0000313" key="3">
    <source>
        <dbReference type="EMBL" id="QEE26670.1"/>
    </source>
</evidence>
<evidence type="ECO:0000259" key="2">
    <source>
        <dbReference type="Pfam" id="PF01979"/>
    </source>
</evidence>
<dbReference type="SUPFAM" id="SSF51338">
    <property type="entry name" value="Composite domain of metallo-dependent hydrolases"/>
    <property type="match status" value="1"/>
</dbReference>
<dbReference type="InterPro" id="IPR051781">
    <property type="entry name" value="Metallo-dep_Hydrolase"/>
</dbReference>
<dbReference type="RefSeq" id="WP_147645808.1">
    <property type="nucleotide sequence ID" value="NZ_CP042806.1"/>
</dbReference>
<proteinExistence type="predicted"/>
<feature type="domain" description="Amidohydrolase-related" evidence="2">
    <location>
        <begin position="89"/>
        <end position="454"/>
    </location>
</feature>
<dbReference type="PANTHER" id="PTHR43135">
    <property type="entry name" value="ALPHA-D-RIBOSE 1-METHYLPHOSPHONATE 5-TRIPHOSPHATE DIPHOSPHATASE"/>
    <property type="match status" value="1"/>
</dbReference>
<dbReference type="InterPro" id="IPR006680">
    <property type="entry name" value="Amidohydro-rel"/>
</dbReference>
<dbReference type="CDD" id="cd01299">
    <property type="entry name" value="Met_dep_hydrolase_A"/>
    <property type="match status" value="1"/>
</dbReference>
<dbReference type="KEGG" id="talb:FTW19_00800"/>
<dbReference type="EMBL" id="CP042806">
    <property type="protein sequence ID" value="QEE26670.1"/>
    <property type="molecule type" value="Genomic_DNA"/>
</dbReference>
<dbReference type="InterPro" id="IPR032466">
    <property type="entry name" value="Metal_Hydrolase"/>
</dbReference>
<feature type="signal peptide" evidence="1">
    <location>
        <begin position="1"/>
        <end position="22"/>
    </location>
</feature>
<keyword evidence="1" id="KW-0732">Signal</keyword>
<sequence>MKQVLRFFALAALGCISTAALAGEKYHINTHPIPDNTVLRGVRVIDGTGAAPMEDMAIVIHKKKIVAIGPNAQINTPRHAEELNWNGKTVIPGLIDGHVHLGLVLHDKAEGSADAYTEANVVGELYLYQRYGVTTVNSLGLNPDLVYDLRKRQRQGLIGGSRLLTAGRGIAIEGGAPPLTVKDDAIYRIKNPEEAREAVRAMAKQKVDIIKVWVDSLRGSRPSMNPAIYKAVIDEAHQHQLPVAAHVYYLADAKDLVASGVDILAHSVRDAGVDQELIDAMKTKGTWYIPTLAADESTFTYLDHPEFLDGTFVRLAAGPGLSARLADTVYEGKIAADRGTTIKRQDLAIAMQNLRRVAEAGVKIGFGTDAGAQPVRIPGVSEHRELQLMVQAGLTPMQAITIATSKSAAMLHQTDTGTIAVGKTADLLVLDGDPLTQIENTEKILGVWHNGQRVGELATK</sequence>
<dbReference type="PANTHER" id="PTHR43135:SF3">
    <property type="entry name" value="ALPHA-D-RIBOSE 1-METHYLPHOSPHONATE 5-TRIPHOSPHATE DIPHOSPHATASE"/>
    <property type="match status" value="1"/>
</dbReference>
<keyword evidence="4" id="KW-1185">Reference proteome</keyword>
<protein>
    <submittedName>
        <fullName evidence="3">Amidohydrolase family protein</fullName>
    </submittedName>
</protein>
<name>A0A5B9E7S4_9BACT</name>
<dbReference type="Gene3D" id="3.20.20.140">
    <property type="entry name" value="Metal-dependent hydrolases"/>
    <property type="match status" value="1"/>
</dbReference>
<organism evidence="3 4">
    <name type="scientific">Terriglobus albidus</name>
    <dbReference type="NCBI Taxonomy" id="1592106"/>
    <lineage>
        <taxon>Bacteria</taxon>
        <taxon>Pseudomonadati</taxon>
        <taxon>Acidobacteriota</taxon>
        <taxon>Terriglobia</taxon>
        <taxon>Terriglobales</taxon>
        <taxon>Acidobacteriaceae</taxon>
        <taxon>Terriglobus</taxon>
    </lineage>
</organism>
<dbReference type="InterPro" id="IPR057744">
    <property type="entry name" value="OTAase-like"/>
</dbReference>
<dbReference type="SUPFAM" id="SSF51556">
    <property type="entry name" value="Metallo-dependent hydrolases"/>
    <property type="match status" value="1"/>
</dbReference>
<dbReference type="GO" id="GO:0016810">
    <property type="term" value="F:hydrolase activity, acting on carbon-nitrogen (but not peptide) bonds"/>
    <property type="evidence" value="ECO:0007669"/>
    <property type="project" value="InterPro"/>
</dbReference>
<keyword evidence="3" id="KW-0378">Hydrolase</keyword>